<dbReference type="HOGENOM" id="CLU_139732_0_0_14"/>
<organism evidence="1 2">
    <name type="scientific">Mycoplasma haemofelis (strain Langford 1)</name>
    <name type="common">Haemobartonella felis</name>
    <dbReference type="NCBI Taxonomy" id="941640"/>
    <lineage>
        <taxon>Bacteria</taxon>
        <taxon>Bacillati</taxon>
        <taxon>Mycoplasmatota</taxon>
        <taxon>Mollicutes</taxon>
        <taxon>Mycoplasmataceae</taxon>
        <taxon>Mycoplasma</taxon>
    </lineage>
</organism>
<sequence length="115" mass="12916">MPKLPLIGSIVAIGGTAGIGGLAWDSSNPKSQTVLSFKKKEQFVLKRCVLYSIVKEADLTVKREEESSFAKEINNDSLWGQVNKDCGVKERIFLAKKSEKWVYEERLQGLAWKIN</sequence>
<name>E8ZGW3_MYCHL</name>
<dbReference type="AlphaFoldDB" id="E8ZGW3"/>
<proteinExistence type="predicted"/>
<reference evidence="1 2" key="1">
    <citation type="journal article" date="2011" name="J. Bacteriol.">
        <title>Complete genome sequence of Mycoplasma haemofelis, a hemotropic mycoplasma.</title>
        <authorList>
            <person name="Barker E.N."/>
            <person name="Helps C.R."/>
            <person name="Peters I.R."/>
            <person name="Darby A.C."/>
            <person name="Radford A.D."/>
            <person name="Tasker S."/>
        </authorList>
    </citation>
    <scope>NUCLEOTIDE SEQUENCE [LARGE SCALE GENOMIC DNA]</scope>
    <source>
        <strain evidence="1 2">Langford 1</strain>
    </source>
</reference>
<dbReference type="Proteomes" id="UP000008637">
    <property type="component" value="Chromosome"/>
</dbReference>
<accession>E8ZGW3</accession>
<keyword evidence="2" id="KW-1185">Reference proteome</keyword>
<dbReference type="KEGG" id="mha:HF1_03760"/>
<dbReference type="EMBL" id="FR773153">
    <property type="protein sequence ID" value="CBY92384.1"/>
    <property type="molecule type" value="Genomic_DNA"/>
</dbReference>
<evidence type="ECO:0000313" key="2">
    <source>
        <dbReference type="Proteomes" id="UP000008637"/>
    </source>
</evidence>
<evidence type="ECO:0000313" key="1">
    <source>
        <dbReference type="EMBL" id="CBY92384.1"/>
    </source>
</evidence>
<gene>
    <name evidence="1" type="ordered locus">HF1_03760</name>
</gene>
<protein>
    <submittedName>
        <fullName evidence="1">Uncharacterized protein</fullName>
    </submittedName>
</protein>